<evidence type="ECO:0000313" key="2">
    <source>
        <dbReference type="Proteomes" id="UP000095287"/>
    </source>
</evidence>
<proteinExistence type="predicted"/>
<protein>
    <submittedName>
        <fullName evidence="3">Uncharacterized protein</fullName>
    </submittedName>
</protein>
<accession>A0A1I7Y6C8</accession>
<keyword evidence="2" id="KW-1185">Reference proteome</keyword>
<dbReference type="WBParaSite" id="L893_g13198.t1">
    <property type="protein sequence ID" value="L893_g13198.t1"/>
    <property type="gene ID" value="L893_g13198"/>
</dbReference>
<feature type="region of interest" description="Disordered" evidence="1">
    <location>
        <begin position="59"/>
        <end position="85"/>
    </location>
</feature>
<feature type="region of interest" description="Disordered" evidence="1">
    <location>
        <begin position="1"/>
        <end position="31"/>
    </location>
</feature>
<reference evidence="3" key="1">
    <citation type="submission" date="2016-11" db="UniProtKB">
        <authorList>
            <consortium name="WormBaseParasite"/>
        </authorList>
    </citation>
    <scope>IDENTIFICATION</scope>
</reference>
<evidence type="ECO:0000313" key="3">
    <source>
        <dbReference type="WBParaSite" id="L893_g13198.t1"/>
    </source>
</evidence>
<sequence>MVCEKRMRDEEDDRLGTGGGDRGRGGSRGGLKSRYLGVELWKYVSGPILPSEERKACAEGSHWLPDSKNEEKLKNQEEKRAIQKL</sequence>
<dbReference type="AlphaFoldDB" id="A0A1I7Y6C8"/>
<evidence type="ECO:0000256" key="1">
    <source>
        <dbReference type="SAM" id="MobiDB-lite"/>
    </source>
</evidence>
<dbReference type="Proteomes" id="UP000095287">
    <property type="component" value="Unplaced"/>
</dbReference>
<feature type="compositionally biased region" description="Basic and acidic residues" evidence="1">
    <location>
        <begin position="65"/>
        <end position="85"/>
    </location>
</feature>
<organism evidence="2 3">
    <name type="scientific">Steinernema glaseri</name>
    <dbReference type="NCBI Taxonomy" id="37863"/>
    <lineage>
        <taxon>Eukaryota</taxon>
        <taxon>Metazoa</taxon>
        <taxon>Ecdysozoa</taxon>
        <taxon>Nematoda</taxon>
        <taxon>Chromadorea</taxon>
        <taxon>Rhabditida</taxon>
        <taxon>Tylenchina</taxon>
        <taxon>Panagrolaimomorpha</taxon>
        <taxon>Strongyloidoidea</taxon>
        <taxon>Steinernematidae</taxon>
        <taxon>Steinernema</taxon>
    </lineage>
</organism>
<name>A0A1I7Y6C8_9BILA</name>